<sequence>MHYLFSLPVVGIPSKTFLNGLLYCGDYHHHLLFHHYPHFCLPESNFSPQVGHNEKKLKQLPVCGNPENSLSKKNDNFIFQMTGLVLFFLDNPDVSLSLSITLSRRVMGFCLTEQRKRAILNVLSTFIIFI</sequence>
<accession>A0AAV4Y1R8</accession>
<keyword evidence="2" id="KW-1185">Reference proteome</keyword>
<name>A0AAV4Y1R8_CAEEX</name>
<organism evidence="1 2">
    <name type="scientific">Caerostris extrusa</name>
    <name type="common">Bark spider</name>
    <name type="synonym">Caerostris bankana</name>
    <dbReference type="NCBI Taxonomy" id="172846"/>
    <lineage>
        <taxon>Eukaryota</taxon>
        <taxon>Metazoa</taxon>
        <taxon>Ecdysozoa</taxon>
        <taxon>Arthropoda</taxon>
        <taxon>Chelicerata</taxon>
        <taxon>Arachnida</taxon>
        <taxon>Araneae</taxon>
        <taxon>Araneomorphae</taxon>
        <taxon>Entelegynae</taxon>
        <taxon>Araneoidea</taxon>
        <taxon>Araneidae</taxon>
        <taxon>Caerostris</taxon>
    </lineage>
</organism>
<dbReference type="AlphaFoldDB" id="A0AAV4Y1R8"/>
<evidence type="ECO:0000313" key="2">
    <source>
        <dbReference type="Proteomes" id="UP001054945"/>
    </source>
</evidence>
<comment type="caution">
    <text evidence="1">The sequence shown here is derived from an EMBL/GenBank/DDBJ whole genome shotgun (WGS) entry which is preliminary data.</text>
</comment>
<dbReference type="EMBL" id="BPLR01018505">
    <property type="protein sequence ID" value="GIZ00112.1"/>
    <property type="molecule type" value="Genomic_DNA"/>
</dbReference>
<reference evidence="1 2" key="1">
    <citation type="submission" date="2021-06" db="EMBL/GenBank/DDBJ databases">
        <title>Caerostris extrusa draft genome.</title>
        <authorList>
            <person name="Kono N."/>
            <person name="Arakawa K."/>
        </authorList>
    </citation>
    <scope>NUCLEOTIDE SEQUENCE [LARGE SCALE GENOMIC DNA]</scope>
</reference>
<dbReference type="Proteomes" id="UP001054945">
    <property type="component" value="Unassembled WGS sequence"/>
</dbReference>
<gene>
    <name evidence="1" type="ORF">CEXT_129021</name>
</gene>
<proteinExistence type="predicted"/>
<evidence type="ECO:0000313" key="1">
    <source>
        <dbReference type="EMBL" id="GIZ00112.1"/>
    </source>
</evidence>
<protein>
    <submittedName>
        <fullName evidence="1">Uncharacterized protein</fullName>
    </submittedName>
</protein>